<evidence type="ECO:0000256" key="2">
    <source>
        <dbReference type="SAM" id="MobiDB-lite"/>
    </source>
</evidence>
<feature type="region of interest" description="Disordered" evidence="2">
    <location>
        <begin position="231"/>
        <end position="254"/>
    </location>
</feature>
<evidence type="ECO:0000256" key="1">
    <source>
        <dbReference type="SAM" id="Coils"/>
    </source>
</evidence>
<feature type="coiled-coil region" evidence="1">
    <location>
        <begin position="257"/>
        <end position="307"/>
    </location>
</feature>
<protein>
    <submittedName>
        <fullName evidence="3">Uncharacterized protein</fullName>
    </submittedName>
</protein>
<accession>A0A6C0F930</accession>
<proteinExistence type="predicted"/>
<organism evidence="3">
    <name type="scientific">viral metagenome</name>
    <dbReference type="NCBI Taxonomy" id="1070528"/>
    <lineage>
        <taxon>unclassified sequences</taxon>
        <taxon>metagenomes</taxon>
        <taxon>organismal metagenomes</taxon>
    </lineage>
</organism>
<evidence type="ECO:0000313" key="3">
    <source>
        <dbReference type="EMBL" id="QHT37712.1"/>
    </source>
</evidence>
<dbReference type="EMBL" id="MN738820">
    <property type="protein sequence ID" value="QHT37712.1"/>
    <property type="molecule type" value="Genomic_DNA"/>
</dbReference>
<feature type="compositionally biased region" description="Basic and acidic residues" evidence="2">
    <location>
        <begin position="236"/>
        <end position="253"/>
    </location>
</feature>
<keyword evidence="1" id="KW-0175">Coiled coil</keyword>
<name>A0A6C0F930_9ZZZZ</name>
<dbReference type="AlphaFoldDB" id="A0A6C0F930"/>
<reference evidence="3" key="1">
    <citation type="journal article" date="2020" name="Nature">
        <title>Giant virus diversity and host interactions through global metagenomics.</title>
        <authorList>
            <person name="Schulz F."/>
            <person name="Roux S."/>
            <person name="Paez-Espino D."/>
            <person name="Jungbluth S."/>
            <person name="Walsh D.A."/>
            <person name="Denef V.J."/>
            <person name="McMahon K.D."/>
            <person name="Konstantinidis K.T."/>
            <person name="Eloe-Fadrosh E.A."/>
            <person name="Kyrpides N.C."/>
            <person name="Woyke T."/>
        </authorList>
    </citation>
    <scope>NUCLEOTIDE SEQUENCE</scope>
    <source>
        <strain evidence="3">GVMAG-S-ERX556049-19</strain>
    </source>
</reference>
<sequence>MEDIYNTDSNFDFTKLKLAKPVQIPGGNYFIRVSMNNKALYIQPPKSKTKQGFLKAGKRYYTDLMFSNVDSNFIEWMENLENHCQQMLYQNREQWFEDSMEIHEIENYFTSPLRIFKSGKYYIARVVINTNLGKPLLKIYDEDENLINMDQVDDKVNIMSILEIKGIKCSATSFQIEIEIKQMMVLKPENLFEKCLFKTNHAISMKTEENLTSIDNDVVNEEDIQNVEEGVATSTPDKHDETKHSEQDNHPDDEVLIEDVEDENNDENIVLDTKTEEQNTHDSDIKLLENQETTEETENTLETLDNNLIENNSIEDEKNEDLILENEKDLENQEINELQEINVSLDEIPEQNSISIKNKDNVYYQMYKEAKSKAKVARDLAISSYLEAKRIKNLYMLDETTDTDDSDFENMDPET</sequence>